<keyword evidence="16" id="KW-1185">Reference proteome</keyword>
<feature type="domain" description="Glyceraldehyde 3-phosphate dehydrogenase NAD(P) binding" evidence="14">
    <location>
        <begin position="2"/>
        <end position="149"/>
    </location>
</feature>
<evidence type="ECO:0000256" key="11">
    <source>
        <dbReference type="PIRSR" id="PIRSR000149-4"/>
    </source>
</evidence>
<evidence type="ECO:0000313" key="15">
    <source>
        <dbReference type="EMBL" id="KMR04485.1"/>
    </source>
</evidence>
<evidence type="ECO:0000256" key="1">
    <source>
        <dbReference type="ARBA" id="ARBA00004869"/>
    </source>
</evidence>
<keyword evidence="5 10" id="KW-0520">NAD</keyword>
<dbReference type="InterPro" id="IPR020830">
    <property type="entry name" value="GlycerAld_3-P_DH_AS"/>
</dbReference>
<keyword evidence="6 13" id="KW-0324">Glycolysis</keyword>
<evidence type="ECO:0000256" key="10">
    <source>
        <dbReference type="PIRSR" id="PIRSR000149-3"/>
    </source>
</evidence>
<keyword evidence="4 13" id="KW-0560">Oxidoreductase</keyword>
<evidence type="ECO:0000256" key="3">
    <source>
        <dbReference type="ARBA" id="ARBA00011881"/>
    </source>
</evidence>
<dbReference type="GO" id="GO:0006006">
    <property type="term" value="P:glucose metabolic process"/>
    <property type="evidence" value="ECO:0007669"/>
    <property type="project" value="InterPro"/>
</dbReference>
<dbReference type="NCBIfam" id="TIGR01534">
    <property type="entry name" value="GAPDH-I"/>
    <property type="match status" value="1"/>
</dbReference>
<dbReference type="InterPro" id="IPR006424">
    <property type="entry name" value="Glyceraldehyde-3-P_DH_1"/>
</dbReference>
<dbReference type="PANTHER" id="PTHR10836:SF76">
    <property type="entry name" value="GLYCERALDEHYDE-3-PHOSPHATE DEHYDROGENASE-RELATED"/>
    <property type="match status" value="1"/>
</dbReference>
<feature type="binding site" evidence="9">
    <location>
        <begin position="148"/>
        <end position="150"/>
    </location>
    <ligand>
        <name>D-glyceraldehyde 3-phosphate</name>
        <dbReference type="ChEBI" id="CHEBI:59776"/>
    </ligand>
</feature>
<evidence type="ECO:0000256" key="8">
    <source>
        <dbReference type="PIRSR" id="PIRSR000149-1"/>
    </source>
</evidence>
<sequence>MSKIGINGFGRIGRLVLRASLERGGQVVAINDPFIGLDYMVYMFKYDSTHGKFKGEVKAEGNFLVVNGNKIAVFSEREPKAIPWGKVGADYVVESTGVFTTIEKASAHLEGGAKKVVISAPSADAPMFVVGVNLDAYDPSYKIVSNASCTTNCLAPLAKVVHDNFEVVEGLMTTVHAITATQKTVDGPSGKLWRDGRGAAQNIIPAATGAAKAVGKVIPALNGKLTGMAFRVPVHNVSVVDLTVRLGKPATYDAIKAKVKEASEGPLKGILGYTEDDVVSSDFIGDNHSSIFDAKAGISLNDNFVKLISWYDNEFGYSSRVIDLIKFMQSKDN</sequence>
<feature type="binding site" evidence="10">
    <location>
        <position position="77"/>
    </location>
    <ligand>
        <name>NAD(+)</name>
        <dbReference type="ChEBI" id="CHEBI:57540"/>
    </ligand>
</feature>
<dbReference type="GO" id="GO:0019682">
    <property type="term" value="P:glyceraldehyde-3-phosphate metabolic process"/>
    <property type="evidence" value="ECO:0007669"/>
    <property type="project" value="UniProtKB-ARBA"/>
</dbReference>
<protein>
    <recommendedName>
        <fullName evidence="13">Glyceraldehyde-3-phosphate dehydrogenase</fullName>
        <ecNumber evidence="13">1.2.1.12</ecNumber>
    </recommendedName>
</protein>
<dbReference type="CDD" id="cd05214">
    <property type="entry name" value="GAPDH_I_N"/>
    <property type="match status" value="1"/>
</dbReference>
<feature type="binding site" evidence="9">
    <location>
        <position position="231"/>
    </location>
    <ligand>
        <name>D-glyceraldehyde 3-phosphate</name>
        <dbReference type="ChEBI" id="CHEBI:59776"/>
    </ligand>
</feature>
<dbReference type="PANTHER" id="PTHR10836">
    <property type="entry name" value="GLYCERALDEHYDE 3-PHOSPHATE DEHYDROGENASE"/>
    <property type="match status" value="1"/>
</dbReference>
<dbReference type="FunFam" id="3.30.360.10:FF:000001">
    <property type="entry name" value="Glyceraldehyde-3-phosphate dehydrogenase"/>
    <property type="match status" value="1"/>
</dbReference>
<evidence type="ECO:0000256" key="4">
    <source>
        <dbReference type="ARBA" id="ARBA00023002"/>
    </source>
</evidence>
<proteinExistence type="inferred from homology"/>
<dbReference type="EMBL" id="LBMM01000207">
    <property type="protein sequence ID" value="KMR04485.1"/>
    <property type="molecule type" value="Genomic_DNA"/>
</dbReference>
<feature type="binding site" evidence="9">
    <location>
        <position position="179"/>
    </location>
    <ligand>
        <name>D-glyceraldehyde 3-phosphate</name>
        <dbReference type="ChEBI" id="CHEBI:59776"/>
    </ligand>
</feature>
<gene>
    <name evidence="15" type="ORF">RF55_686</name>
</gene>
<feature type="binding site" evidence="10">
    <location>
        <position position="119"/>
    </location>
    <ligand>
        <name>NAD(+)</name>
        <dbReference type="ChEBI" id="CHEBI:57540"/>
    </ligand>
</feature>
<accession>A0A0J7L8Z8</accession>
<dbReference type="Pfam" id="PF02800">
    <property type="entry name" value="Gp_dh_C"/>
    <property type="match status" value="1"/>
</dbReference>
<feature type="active site" description="Nucleophile" evidence="8">
    <location>
        <position position="149"/>
    </location>
</feature>
<feature type="binding site" evidence="10">
    <location>
        <begin position="11"/>
        <end position="12"/>
    </location>
    <ligand>
        <name>NAD(+)</name>
        <dbReference type="ChEBI" id="CHEBI:57540"/>
    </ligand>
</feature>
<organism evidence="15 16">
    <name type="scientific">Lasius niger</name>
    <name type="common">Black garden ant</name>
    <dbReference type="NCBI Taxonomy" id="67767"/>
    <lineage>
        <taxon>Eukaryota</taxon>
        <taxon>Metazoa</taxon>
        <taxon>Ecdysozoa</taxon>
        <taxon>Arthropoda</taxon>
        <taxon>Hexapoda</taxon>
        <taxon>Insecta</taxon>
        <taxon>Pterygota</taxon>
        <taxon>Neoptera</taxon>
        <taxon>Endopterygota</taxon>
        <taxon>Hymenoptera</taxon>
        <taxon>Apocrita</taxon>
        <taxon>Aculeata</taxon>
        <taxon>Formicoidea</taxon>
        <taxon>Formicidae</taxon>
        <taxon>Formicinae</taxon>
        <taxon>Lasius</taxon>
        <taxon>Lasius</taxon>
    </lineage>
</organism>
<evidence type="ECO:0000256" key="6">
    <source>
        <dbReference type="ARBA" id="ARBA00023152"/>
    </source>
</evidence>
<feature type="site" description="Activates thiol group during catalysis" evidence="11">
    <location>
        <position position="176"/>
    </location>
</feature>
<comment type="catalytic activity">
    <reaction evidence="7 13">
        <text>D-glyceraldehyde 3-phosphate + phosphate + NAD(+) = (2R)-3-phospho-glyceroyl phosphate + NADH + H(+)</text>
        <dbReference type="Rhea" id="RHEA:10300"/>
        <dbReference type="ChEBI" id="CHEBI:15378"/>
        <dbReference type="ChEBI" id="CHEBI:43474"/>
        <dbReference type="ChEBI" id="CHEBI:57540"/>
        <dbReference type="ChEBI" id="CHEBI:57604"/>
        <dbReference type="ChEBI" id="CHEBI:57945"/>
        <dbReference type="ChEBI" id="CHEBI:59776"/>
        <dbReference type="EC" id="1.2.1.12"/>
    </reaction>
</comment>
<dbReference type="FunFam" id="3.40.50.720:FF:000266">
    <property type="entry name" value="Glyceraldehyde-3-phosphate dehydrogenase"/>
    <property type="match status" value="1"/>
</dbReference>
<dbReference type="InterPro" id="IPR020831">
    <property type="entry name" value="GlycerAld/Erythrose_P_DH"/>
</dbReference>
<dbReference type="SUPFAM" id="SSF55347">
    <property type="entry name" value="Glyceraldehyde-3-phosphate dehydrogenase-like, C-terminal domain"/>
    <property type="match status" value="1"/>
</dbReference>
<comment type="pathway">
    <text evidence="1 13">Carbohydrate degradation; glycolysis; pyruvate from D-glyceraldehyde 3-phosphate: step 1/5.</text>
</comment>
<dbReference type="GO" id="GO:0050661">
    <property type="term" value="F:NADP binding"/>
    <property type="evidence" value="ECO:0007669"/>
    <property type="project" value="InterPro"/>
</dbReference>
<keyword evidence="10" id="KW-0547">Nucleotide-binding</keyword>
<dbReference type="SMART" id="SM00846">
    <property type="entry name" value="Gp_dh_N"/>
    <property type="match status" value="1"/>
</dbReference>
<feature type="binding site" evidence="10">
    <location>
        <position position="313"/>
    </location>
    <ligand>
        <name>NAD(+)</name>
        <dbReference type="ChEBI" id="CHEBI:57540"/>
    </ligand>
</feature>
<dbReference type="PROSITE" id="PS00071">
    <property type="entry name" value="GAPDH"/>
    <property type="match status" value="1"/>
</dbReference>
<dbReference type="InterPro" id="IPR036291">
    <property type="entry name" value="NAD(P)-bd_dom_sf"/>
</dbReference>
<dbReference type="UniPathway" id="UPA00109">
    <property type="reaction ID" value="UER00184"/>
</dbReference>
<feature type="binding site" evidence="9">
    <location>
        <begin position="208"/>
        <end position="209"/>
    </location>
    <ligand>
        <name>D-glyceraldehyde 3-phosphate</name>
        <dbReference type="ChEBI" id="CHEBI:59776"/>
    </ligand>
</feature>
<dbReference type="SUPFAM" id="SSF51735">
    <property type="entry name" value="NAD(P)-binding Rossmann-fold domains"/>
    <property type="match status" value="1"/>
</dbReference>
<dbReference type="STRING" id="67767.A0A0J7L8Z8"/>
<evidence type="ECO:0000256" key="2">
    <source>
        <dbReference type="ARBA" id="ARBA00007406"/>
    </source>
</evidence>
<dbReference type="EC" id="1.2.1.12" evidence="13"/>
<dbReference type="GO" id="GO:0005829">
    <property type="term" value="C:cytosol"/>
    <property type="evidence" value="ECO:0007669"/>
    <property type="project" value="TreeGrafter"/>
</dbReference>
<dbReference type="Gene3D" id="3.40.50.720">
    <property type="entry name" value="NAD(P)-binding Rossmann-like Domain"/>
    <property type="match status" value="1"/>
</dbReference>
<comment type="caution">
    <text evidence="15">The sequence shown here is derived from an EMBL/GenBank/DDBJ whole genome shotgun (WGS) entry which is preliminary data.</text>
</comment>
<dbReference type="GO" id="GO:0004365">
    <property type="term" value="F:glyceraldehyde-3-phosphate dehydrogenase (NAD+) (phosphorylating) activity"/>
    <property type="evidence" value="ECO:0007669"/>
    <property type="project" value="UniProtKB-UniRule"/>
</dbReference>
<dbReference type="Proteomes" id="UP000036403">
    <property type="component" value="Unassembled WGS sequence"/>
</dbReference>
<comment type="similarity">
    <text evidence="2 12">Belongs to the glyceraldehyde-3-phosphate dehydrogenase family.</text>
</comment>
<evidence type="ECO:0000256" key="12">
    <source>
        <dbReference type="RuleBase" id="RU000397"/>
    </source>
</evidence>
<dbReference type="Gene3D" id="3.30.360.10">
    <property type="entry name" value="Dihydrodipicolinate Reductase, domain 2"/>
    <property type="match status" value="1"/>
</dbReference>
<dbReference type="GO" id="GO:0006096">
    <property type="term" value="P:glycolytic process"/>
    <property type="evidence" value="ECO:0007669"/>
    <property type="project" value="UniProtKB-UniPathway"/>
</dbReference>
<feature type="binding site" evidence="10">
    <location>
        <position position="32"/>
    </location>
    <ligand>
        <name>NAD(+)</name>
        <dbReference type="ChEBI" id="CHEBI:57540"/>
    </ligand>
</feature>
<dbReference type="AlphaFoldDB" id="A0A0J7L8Z8"/>
<evidence type="ECO:0000256" key="13">
    <source>
        <dbReference type="RuleBase" id="RU361160"/>
    </source>
</evidence>
<dbReference type="GO" id="GO:0051287">
    <property type="term" value="F:NAD binding"/>
    <property type="evidence" value="ECO:0007669"/>
    <property type="project" value="UniProtKB-UniRule"/>
</dbReference>
<reference evidence="15 16" key="1">
    <citation type="submission" date="2015-04" db="EMBL/GenBank/DDBJ databases">
        <title>Lasius niger genome sequencing.</title>
        <authorList>
            <person name="Konorov E.A."/>
            <person name="Nikitin M.A."/>
            <person name="Kirill M.V."/>
            <person name="Chang P."/>
        </authorList>
    </citation>
    <scope>NUCLEOTIDE SEQUENCE [LARGE SCALE GENOMIC DNA]</scope>
    <source>
        <tissue evidence="15">Whole</tissue>
    </source>
</reference>
<dbReference type="InterPro" id="IPR020828">
    <property type="entry name" value="GlycerAld_3-P_DH_NAD(P)-bd"/>
</dbReference>
<evidence type="ECO:0000259" key="14">
    <source>
        <dbReference type="SMART" id="SM00846"/>
    </source>
</evidence>
<comment type="subunit">
    <text evidence="3 13">Homotetramer.</text>
</comment>
<dbReference type="PRINTS" id="PR00078">
    <property type="entry name" value="G3PDHDRGNASE"/>
</dbReference>
<dbReference type="CDD" id="cd18126">
    <property type="entry name" value="GAPDH_I_C"/>
    <property type="match status" value="1"/>
</dbReference>
<dbReference type="PaxDb" id="67767-A0A0J7L8Z8"/>
<evidence type="ECO:0000256" key="7">
    <source>
        <dbReference type="ARBA" id="ARBA00047698"/>
    </source>
</evidence>
<evidence type="ECO:0000313" key="16">
    <source>
        <dbReference type="Proteomes" id="UP000036403"/>
    </source>
</evidence>
<dbReference type="PIRSF" id="PIRSF000149">
    <property type="entry name" value="GAP_DH"/>
    <property type="match status" value="1"/>
</dbReference>
<evidence type="ECO:0000256" key="5">
    <source>
        <dbReference type="ARBA" id="ARBA00023027"/>
    </source>
</evidence>
<dbReference type="InterPro" id="IPR020829">
    <property type="entry name" value="GlycerAld_3-P_DH_cat"/>
</dbReference>
<evidence type="ECO:0000256" key="9">
    <source>
        <dbReference type="PIRSR" id="PIRSR000149-2"/>
    </source>
</evidence>
<name>A0A0J7L8Z8_LASNI</name>
<dbReference type="Pfam" id="PF00044">
    <property type="entry name" value="Gp_dh_N"/>
    <property type="match status" value="1"/>
</dbReference>
<dbReference type="OrthoDB" id="1152826at2759"/>